<comment type="caution">
    <text evidence="3">The sequence shown here is derived from an EMBL/GenBank/DDBJ whole genome shotgun (WGS) entry which is preliminary data.</text>
</comment>
<feature type="transmembrane region" description="Helical" evidence="2">
    <location>
        <begin position="40"/>
        <end position="62"/>
    </location>
</feature>
<keyword evidence="2" id="KW-0472">Membrane</keyword>
<reference evidence="3" key="1">
    <citation type="submission" date="2023-10" db="EMBL/GenBank/DDBJ databases">
        <title>Genome assembly of Pristionchus species.</title>
        <authorList>
            <person name="Yoshida K."/>
            <person name="Sommer R.J."/>
        </authorList>
    </citation>
    <scope>NUCLEOTIDE SEQUENCE</scope>
    <source>
        <strain evidence="3">RS0144</strain>
    </source>
</reference>
<evidence type="ECO:0008006" key="5">
    <source>
        <dbReference type="Google" id="ProtNLM"/>
    </source>
</evidence>
<feature type="transmembrane region" description="Helical" evidence="2">
    <location>
        <begin position="74"/>
        <end position="96"/>
    </location>
</feature>
<keyword evidence="2" id="KW-1133">Transmembrane helix</keyword>
<gene>
    <name evidence="3" type="ORF">PENTCL1PPCAC_14424</name>
</gene>
<dbReference type="Proteomes" id="UP001432027">
    <property type="component" value="Unassembled WGS sequence"/>
</dbReference>
<protein>
    <recommendedName>
        <fullName evidence="5">G protein-coupled receptor</fullName>
    </recommendedName>
</protein>
<evidence type="ECO:0000313" key="4">
    <source>
        <dbReference type="Proteomes" id="UP001432027"/>
    </source>
</evidence>
<proteinExistence type="inferred from homology"/>
<dbReference type="AlphaFoldDB" id="A0AAV5TE82"/>
<dbReference type="PANTHER" id="PTHR47521:SF7">
    <property type="entry name" value="SERPENTINE RECEPTOR CLASS EPSILON-6"/>
    <property type="match status" value="1"/>
</dbReference>
<evidence type="ECO:0000256" key="1">
    <source>
        <dbReference type="ARBA" id="ARBA00006803"/>
    </source>
</evidence>
<evidence type="ECO:0000313" key="3">
    <source>
        <dbReference type="EMBL" id="GMS92249.1"/>
    </source>
</evidence>
<sequence>LFLSMYAYNRYLLRAMSLTFDGYSVAKTFQIRENCRILECLMFVGFPVGFVMSIGFTFFCYYEWGPVDWELSRYISIALFDLFVVLFALFFMVLAVNMDSEFQRQLNDLPLVASLRRILGMKPPIYKKSALKSAHKSQPGVDDTTLVYFNQLNYAW</sequence>
<keyword evidence="4" id="KW-1185">Reference proteome</keyword>
<dbReference type="GO" id="GO:0016020">
    <property type="term" value="C:membrane"/>
    <property type="evidence" value="ECO:0007669"/>
    <property type="project" value="InterPro"/>
</dbReference>
<dbReference type="InterPro" id="IPR052860">
    <property type="entry name" value="NRL-GPCR1"/>
</dbReference>
<dbReference type="GO" id="GO:0007606">
    <property type="term" value="P:sensory perception of chemical stimulus"/>
    <property type="evidence" value="ECO:0007669"/>
    <property type="project" value="InterPro"/>
</dbReference>
<accession>A0AAV5TE82</accession>
<organism evidence="3 4">
    <name type="scientific">Pristionchus entomophagus</name>
    <dbReference type="NCBI Taxonomy" id="358040"/>
    <lineage>
        <taxon>Eukaryota</taxon>
        <taxon>Metazoa</taxon>
        <taxon>Ecdysozoa</taxon>
        <taxon>Nematoda</taxon>
        <taxon>Chromadorea</taxon>
        <taxon>Rhabditida</taxon>
        <taxon>Rhabditina</taxon>
        <taxon>Diplogasteromorpha</taxon>
        <taxon>Diplogasteroidea</taxon>
        <taxon>Neodiplogasteridae</taxon>
        <taxon>Pristionchus</taxon>
    </lineage>
</organism>
<dbReference type="PANTHER" id="PTHR47521">
    <property type="entry name" value="SERPENTINE RECEPTOR, CLASS E (EPSILON)-RELATED"/>
    <property type="match status" value="1"/>
</dbReference>
<dbReference type="InterPro" id="IPR004151">
    <property type="entry name" value="7TM_GPCR_serpentine_rcpt_Sre"/>
</dbReference>
<name>A0AAV5TE82_9BILA</name>
<keyword evidence="2" id="KW-0812">Transmembrane</keyword>
<feature type="non-terminal residue" evidence="3">
    <location>
        <position position="156"/>
    </location>
</feature>
<evidence type="ECO:0000256" key="2">
    <source>
        <dbReference type="SAM" id="Phobius"/>
    </source>
</evidence>
<comment type="similarity">
    <text evidence="1">Belongs to the nematode receptor-like protein sre family.</text>
</comment>
<feature type="non-terminal residue" evidence="3">
    <location>
        <position position="1"/>
    </location>
</feature>
<dbReference type="Pfam" id="PF03125">
    <property type="entry name" value="Sre"/>
    <property type="match status" value="1"/>
</dbReference>
<dbReference type="EMBL" id="BTSX01000004">
    <property type="protein sequence ID" value="GMS92249.1"/>
    <property type="molecule type" value="Genomic_DNA"/>
</dbReference>